<name>A0A5E4NBU9_9HEMI</name>
<dbReference type="AlphaFoldDB" id="A0A5E4NBU9"/>
<dbReference type="EMBL" id="CABPRJ010001945">
    <property type="protein sequence ID" value="VVC42328.1"/>
    <property type="molecule type" value="Genomic_DNA"/>
</dbReference>
<feature type="coiled-coil region" evidence="1">
    <location>
        <begin position="12"/>
        <end position="39"/>
    </location>
</feature>
<reference evidence="2 3" key="1">
    <citation type="submission" date="2019-08" db="EMBL/GenBank/DDBJ databases">
        <authorList>
            <person name="Alioto T."/>
            <person name="Alioto T."/>
            <person name="Gomez Garrido J."/>
        </authorList>
    </citation>
    <scope>NUCLEOTIDE SEQUENCE [LARGE SCALE GENOMIC DNA]</scope>
</reference>
<gene>
    <name evidence="2" type="ORF">CINCED_3A002465</name>
</gene>
<accession>A0A5E4NBU9</accession>
<protein>
    <submittedName>
        <fullName evidence="2">Uncharacterized protein</fullName>
    </submittedName>
</protein>
<evidence type="ECO:0000313" key="2">
    <source>
        <dbReference type="EMBL" id="VVC42328.1"/>
    </source>
</evidence>
<sequence length="112" mass="13156">MDGLMQPDLPTYAEMQNILTELKHVNEQLRRQVVELQAKPVGNEQQFKVLANDETRILTINESQFRSTTKILEENKVEYHRYQLKSEKPFRVVLRGINHDSDIGIITNELYD</sequence>
<proteinExistence type="predicted"/>
<evidence type="ECO:0000256" key="1">
    <source>
        <dbReference type="SAM" id="Coils"/>
    </source>
</evidence>
<dbReference type="OrthoDB" id="6593055at2759"/>
<keyword evidence="3" id="KW-1185">Reference proteome</keyword>
<organism evidence="2 3">
    <name type="scientific">Cinara cedri</name>
    <dbReference type="NCBI Taxonomy" id="506608"/>
    <lineage>
        <taxon>Eukaryota</taxon>
        <taxon>Metazoa</taxon>
        <taxon>Ecdysozoa</taxon>
        <taxon>Arthropoda</taxon>
        <taxon>Hexapoda</taxon>
        <taxon>Insecta</taxon>
        <taxon>Pterygota</taxon>
        <taxon>Neoptera</taxon>
        <taxon>Paraneoptera</taxon>
        <taxon>Hemiptera</taxon>
        <taxon>Sternorrhyncha</taxon>
        <taxon>Aphidomorpha</taxon>
        <taxon>Aphidoidea</taxon>
        <taxon>Aphididae</taxon>
        <taxon>Lachninae</taxon>
        <taxon>Cinara</taxon>
    </lineage>
</organism>
<keyword evidence="1" id="KW-0175">Coiled coil</keyword>
<evidence type="ECO:0000313" key="3">
    <source>
        <dbReference type="Proteomes" id="UP000325440"/>
    </source>
</evidence>
<dbReference type="Proteomes" id="UP000325440">
    <property type="component" value="Unassembled WGS sequence"/>
</dbReference>